<evidence type="ECO:0000313" key="3">
    <source>
        <dbReference type="Proteomes" id="UP000298663"/>
    </source>
</evidence>
<comment type="caution">
    <text evidence="2">The sequence shown here is derived from an EMBL/GenBank/DDBJ whole genome shotgun (WGS) entry which is preliminary data.</text>
</comment>
<name>A0A4U5MMB6_STECR</name>
<sequence>MWLAAVESQSICLGDLCGDNKKCDIDLCDNIIDDSCLKGWCELKLDIENKCQPLPPGTDPTHTSAVIVPDPDQAAFVTPLPDSVPNPPPEGGNRPDPHVVVPDPGPITESPIEIPLPDPNPNPSLYLHANPQPEAGNRPNPTLLLLFLILEIEFPPQMEESLLMVGVAETKLKPLQLKLH</sequence>
<evidence type="ECO:0000256" key="1">
    <source>
        <dbReference type="SAM" id="MobiDB-lite"/>
    </source>
</evidence>
<reference evidence="2 3" key="2">
    <citation type="journal article" date="2019" name="G3 (Bethesda)">
        <title>Hybrid Assembly of the Genome of the Entomopathogenic Nematode Steinernema carpocapsae Identifies the X-Chromosome.</title>
        <authorList>
            <person name="Serra L."/>
            <person name="Macchietto M."/>
            <person name="Macias-Munoz A."/>
            <person name="McGill C.J."/>
            <person name="Rodriguez I.M."/>
            <person name="Rodriguez B."/>
            <person name="Murad R."/>
            <person name="Mortazavi A."/>
        </authorList>
    </citation>
    <scope>NUCLEOTIDE SEQUENCE [LARGE SCALE GENOMIC DNA]</scope>
    <source>
        <strain evidence="2 3">ALL</strain>
    </source>
</reference>
<proteinExistence type="predicted"/>
<reference evidence="2 3" key="1">
    <citation type="journal article" date="2015" name="Genome Biol.">
        <title>Comparative genomics of Steinernema reveals deeply conserved gene regulatory networks.</title>
        <authorList>
            <person name="Dillman A.R."/>
            <person name="Macchietto M."/>
            <person name="Porter C.F."/>
            <person name="Rogers A."/>
            <person name="Williams B."/>
            <person name="Antoshechkin I."/>
            <person name="Lee M.M."/>
            <person name="Goodwin Z."/>
            <person name="Lu X."/>
            <person name="Lewis E.E."/>
            <person name="Goodrich-Blair H."/>
            <person name="Stock S.P."/>
            <person name="Adams B.J."/>
            <person name="Sternberg P.W."/>
            <person name="Mortazavi A."/>
        </authorList>
    </citation>
    <scope>NUCLEOTIDE SEQUENCE [LARGE SCALE GENOMIC DNA]</scope>
    <source>
        <strain evidence="2 3">ALL</strain>
    </source>
</reference>
<gene>
    <name evidence="2" type="ORF">L596_022629</name>
</gene>
<feature type="region of interest" description="Disordered" evidence="1">
    <location>
        <begin position="80"/>
        <end position="134"/>
    </location>
</feature>
<keyword evidence="3" id="KW-1185">Reference proteome</keyword>
<dbReference type="Proteomes" id="UP000298663">
    <property type="component" value="Unassembled WGS sequence"/>
</dbReference>
<accession>A0A4U5MMB6</accession>
<dbReference type="EMBL" id="AZBU02000007">
    <property type="protein sequence ID" value="TKR70628.1"/>
    <property type="molecule type" value="Genomic_DNA"/>
</dbReference>
<dbReference type="AlphaFoldDB" id="A0A4U5MMB6"/>
<protein>
    <submittedName>
        <fullName evidence="2">Uncharacterized protein</fullName>
    </submittedName>
</protein>
<evidence type="ECO:0000313" key="2">
    <source>
        <dbReference type="EMBL" id="TKR70628.1"/>
    </source>
</evidence>
<organism evidence="2 3">
    <name type="scientific">Steinernema carpocapsae</name>
    <name type="common">Entomopathogenic nematode</name>
    <dbReference type="NCBI Taxonomy" id="34508"/>
    <lineage>
        <taxon>Eukaryota</taxon>
        <taxon>Metazoa</taxon>
        <taxon>Ecdysozoa</taxon>
        <taxon>Nematoda</taxon>
        <taxon>Chromadorea</taxon>
        <taxon>Rhabditida</taxon>
        <taxon>Tylenchina</taxon>
        <taxon>Panagrolaimomorpha</taxon>
        <taxon>Strongyloidoidea</taxon>
        <taxon>Steinernematidae</taxon>
        <taxon>Steinernema</taxon>
    </lineage>
</organism>